<evidence type="ECO:0000313" key="2">
    <source>
        <dbReference type="EMBL" id="SNZ14943.1"/>
    </source>
</evidence>
<sequence>MSRKRTHVTEWAEFVDADVSESTPSVDRDRPLRREQ</sequence>
<name>A0A285P1A2_NATPI</name>
<organism evidence="2 3">
    <name type="scientific">Natronoarchaeum philippinense</name>
    <dbReference type="NCBI Taxonomy" id="558529"/>
    <lineage>
        <taxon>Archaea</taxon>
        <taxon>Methanobacteriati</taxon>
        <taxon>Methanobacteriota</taxon>
        <taxon>Stenosarchaea group</taxon>
        <taxon>Halobacteria</taxon>
        <taxon>Halobacteriales</taxon>
        <taxon>Natronoarchaeaceae</taxon>
    </lineage>
</organism>
<reference evidence="2 3" key="1">
    <citation type="submission" date="2017-09" db="EMBL/GenBank/DDBJ databases">
        <authorList>
            <person name="Ehlers B."/>
            <person name="Leendertz F.H."/>
        </authorList>
    </citation>
    <scope>NUCLEOTIDE SEQUENCE [LARGE SCALE GENOMIC DNA]</scope>
    <source>
        <strain evidence="2 3">DSM 27208</strain>
    </source>
</reference>
<evidence type="ECO:0000256" key="1">
    <source>
        <dbReference type="SAM" id="MobiDB-lite"/>
    </source>
</evidence>
<protein>
    <submittedName>
        <fullName evidence="2">Uncharacterized protein</fullName>
    </submittedName>
</protein>
<dbReference type="Proteomes" id="UP000219453">
    <property type="component" value="Unassembled WGS sequence"/>
</dbReference>
<accession>A0A285P1A2</accession>
<keyword evidence="3" id="KW-1185">Reference proteome</keyword>
<feature type="region of interest" description="Disordered" evidence="1">
    <location>
        <begin position="17"/>
        <end position="36"/>
    </location>
</feature>
<feature type="compositionally biased region" description="Basic and acidic residues" evidence="1">
    <location>
        <begin position="26"/>
        <end position="36"/>
    </location>
</feature>
<proteinExistence type="predicted"/>
<gene>
    <name evidence="2" type="ORF">SAMN06269185_2324</name>
</gene>
<dbReference type="AlphaFoldDB" id="A0A285P1A2"/>
<dbReference type="EMBL" id="OBEJ01000003">
    <property type="protein sequence ID" value="SNZ14943.1"/>
    <property type="molecule type" value="Genomic_DNA"/>
</dbReference>
<evidence type="ECO:0000313" key="3">
    <source>
        <dbReference type="Proteomes" id="UP000219453"/>
    </source>
</evidence>